<feature type="domain" description="Protein kinase" evidence="3">
    <location>
        <begin position="21"/>
        <end position="292"/>
    </location>
</feature>
<evidence type="ECO:0000256" key="1">
    <source>
        <dbReference type="ARBA" id="ARBA00008874"/>
    </source>
</evidence>
<dbReference type="PANTHER" id="PTHR48014:SF21">
    <property type="entry name" value="SERINE_THREONINE-PROTEIN KINASE FRAY2"/>
    <property type="match status" value="1"/>
</dbReference>
<evidence type="ECO:0000259" key="3">
    <source>
        <dbReference type="PROSITE" id="PS50011"/>
    </source>
</evidence>
<feature type="compositionally biased region" description="Basic and acidic residues" evidence="2">
    <location>
        <begin position="326"/>
        <end position="335"/>
    </location>
</feature>
<dbReference type="SMART" id="SM00220">
    <property type="entry name" value="S_TKc"/>
    <property type="match status" value="1"/>
</dbReference>
<dbReference type="PANTHER" id="PTHR48014">
    <property type="entry name" value="SERINE/THREONINE-PROTEIN KINASE FRAY2"/>
    <property type="match status" value="1"/>
</dbReference>
<dbReference type="PROSITE" id="PS50011">
    <property type="entry name" value="PROTEIN_KINASE_DOM"/>
    <property type="match status" value="1"/>
</dbReference>
<evidence type="ECO:0000313" key="4">
    <source>
        <dbReference type="EMBL" id="KAK9917885.1"/>
    </source>
</evidence>
<feature type="compositionally biased region" description="Basic residues" evidence="2">
    <location>
        <begin position="573"/>
        <end position="584"/>
    </location>
</feature>
<feature type="region of interest" description="Disordered" evidence="2">
    <location>
        <begin position="559"/>
        <end position="599"/>
    </location>
</feature>
<gene>
    <name evidence="4" type="ORF">WJX75_009260</name>
</gene>
<dbReference type="Pfam" id="PF00069">
    <property type="entry name" value="Pkinase"/>
    <property type="match status" value="1"/>
</dbReference>
<name>A0ABR2Z1M3_9CHLO</name>
<dbReference type="InterPro" id="IPR047173">
    <property type="entry name" value="STRAD_A/B-like"/>
</dbReference>
<keyword evidence="5" id="KW-1185">Reference proteome</keyword>
<evidence type="ECO:0000256" key="2">
    <source>
        <dbReference type="SAM" id="MobiDB-lite"/>
    </source>
</evidence>
<reference evidence="4 5" key="1">
    <citation type="journal article" date="2024" name="Nat. Commun.">
        <title>Phylogenomics reveals the evolutionary origins of lichenization in chlorophyte algae.</title>
        <authorList>
            <person name="Puginier C."/>
            <person name="Libourel C."/>
            <person name="Otte J."/>
            <person name="Skaloud P."/>
            <person name="Haon M."/>
            <person name="Grisel S."/>
            <person name="Petersen M."/>
            <person name="Berrin J.G."/>
            <person name="Delaux P.M."/>
            <person name="Dal Grande F."/>
            <person name="Keller J."/>
        </authorList>
    </citation>
    <scope>NUCLEOTIDE SEQUENCE [LARGE SCALE GENOMIC DNA]</scope>
    <source>
        <strain evidence="4 5">SAG 216-7</strain>
    </source>
</reference>
<dbReference type="SUPFAM" id="SSF56112">
    <property type="entry name" value="Protein kinase-like (PK-like)"/>
    <property type="match status" value="1"/>
</dbReference>
<evidence type="ECO:0000313" key="5">
    <source>
        <dbReference type="Proteomes" id="UP001491310"/>
    </source>
</evidence>
<dbReference type="PROSITE" id="PS00108">
    <property type="entry name" value="PROTEIN_KINASE_ST"/>
    <property type="match status" value="1"/>
</dbReference>
<comment type="caution">
    <text evidence="4">The sequence shown here is derived from an EMBL/GenBank/DDBJ whole genome shotgun (WGS) entry which is preliminary data.</text>
</comment>
<dbReference type="InterPro" id="IPR008271">
    <property type="entry name" value="Ser/Thr_kinase_AS"/>
</dbReference>
<dbReference type="Proteomes" id="UP001491310">
    <property type="component" value="Unassembled WGS sequence"/>
</dbReference>
<proteinExistence type="inferred from homology"/>
<dbReference type="EMBL" id="JALJOT010000002">
    <property type="protein sequence ID" value="KAK9917885.1"/>
    <property type="molecule type" value="Genomic_DNA"/>
</dbReference>
<protein>
    <recommendedName>
        <fullName evidence="3">Protein kinase domain-containing protein</fullName>
    </recommendedName>
</protein>
<sequence length="599" mass="65819">MHSTAADSPASFKYPTTPESYELKEICGRGSSSKVYRAVVKHSGEEIAVKLIDLEALEDNMELIVQEAVVMKRQRHANLLELFAAFVSDHYLWMVMPFVSGGSLEALLTTGYPKGLREVEIATIMKQVLEALAYMHGRGVLHRDIKASNILVGRDGKVRLSDLGVAAKLERHFSGDQEAFASLERRNTFVGSPAYIAPELLTGNDQGYGLPADLYSFGVTLVEVAVGHTPYVDLSFEQIAIKKVTCNTVPMLAVDAHGKRFSEELGDVVAQCLQTQPDERPSAAHLLKHKFFRLAARDPQNLVRRLWNGVPEGHQDASSHPSDGASARDNEEGLQHGKGSGWLSQEPSAHVGSDLPETFDAAYGCMLMKRLLLHHIVQPEALNVEKAPMQDVLKTCGQETSMPWLLAAAISMCKGLFLGMGEMRGLGLQHLHGMGFLMGRMMGEDGLPVWSGPSYLEIASSRSGVGAGRIKSEIVHILANNFTLQKFKAQKCVGGTELALTDLDEDMSVDDVREFMRNAQADETRSYVLCLRAREGTTLSLLRLYGYAQPDHGANKRIYGKEGFGADSTPPKFQRKSSQPRKAWRAYETNFLPEGSSKA</sequence>
<dbReference type="InterPro" id="IPR011009">
    <property type="entry name" value="Kinase-like_dom_sf"/>
</dbReference>
<organism evidence="4 5">
    <name type="scientific">Coccomyxa subellipsoidea</name>
    <dbReference type="NCBI Taxonomy" id="248742"/>
    <lineage>
        <taxon>Eukaryota</taxon>
        <taxon>Viridiplantae</taxon>
        <taxon>Chlorophyta</taxon>
        <taxon>core chlorophytes</taxon>
        <taxon>Trebouxiophyceae</taxon>
        <taxon>Trebouxiophyceae incertae sedis</taxon>
        <taxon>Coccomyxaceae</taxon>
        <taxon>Coccomyxa</taxon>
    </lineage>
</organism>
<dbReference type="Gene3D" id="1.10.510.10">
    <property type="entry name" value="Transferase(Phosphotransferase) domain 1"/>
    <property type="match status" value="1"/>
</dbReference>
<comment type="similarity">
    <text evidence="1">Belongs to the protein kinase superfamily. STE Ser/Thr protein kinase family. STE20 subfamily.</text>
</comment>
<accession>A0ABR2Z1M3</accession>
<dbReference type="InterPro" id="IPR000719">
    <property type="entry name" value="Prot_kinase_dom"/>
</dbReference>
<feature type="region of interest" description="Disordered" evidence="2">
    <location>
        <begin position="311"/>
        <end position="349"/>
    </location>
</feature>
<dbReference type="Gene3D" id="3.30.200.20">
    <property type="entry name" value="Phosphorylase Kinase, domain 1"/>
    <property type="match status" value="1"/>
</dbReference>